<comment type="caution">
    <text evidence="8">The sequence shown here is derived from an EMBL/GenBank/DDBJ whole genome shotgun (WGS) entry which is preliminary data.</text>
</comment>
<evidence type="ECO:0000256" key="1">
    <source>
        <dbReference type="ARBA" id="ARBA00001966"/>
    </source>
</evidence>
<dbReference type="OrthoDB" id="9808591at2"/>
<dbReference type="SUPFAM" id="SSF102114">
    <property type="entry name" value="Radical SAM enzymes"/>
    <property type="match status" value="1"/>
</dbReference>
<keyword evidence="6" id="KW-0411">Iron-sulfur</keyword>
<keyword evidence="2" id="KW-0004">4Fe-4S</keyword>
<dbReference type="InterPro" id="IPR007197">
    <property type="entry name" value="rSAM"/>
</dbReference>
<dbReference type="CDD" id="cd01335">
    <property type="entry name" value="Radical_SAM"/>
    <property type="match status" value="1"/>
</dbReference>
<evidence type="ECO:0000313" key="9">
    <source>
        <dbReference type="Proteomes" id="UP000050277"/>
    </source>
</evidence>
<evidence type="ECO:0000313" key="8">
    <source>
        <dbReference type="EMBL" id="KPL85405.1"/>
    </source>
</evidence>
<feature type="domain" description="Radical SAM core" evidence="7">
    <location>
        <begin position="20"/>
        <end position="244"/>
    </location>
</feature>
<dbReference type="SFLD" id="SFLDS00029">
    <property type="entry name" value="Radical_SAM"/>
    <property type="match status" value="1"/>
</dbReference>
<protein>
    <recommendedName>
        <fullName evidence="7">Radical SAM core domain-containing protein</fullName>
    </recommendedName>
</protein>
<evidence type="ECO:0000256" key="4">
    <source>
        <dbReference type="ARBA" id="ARBA00022723"/>
    </source>
</evidence>
<sequence length="371" mass="42177">MELCAETNDAAFNVRLSALGRVPVSMSFELTERCNLNCQHCYINLPVNHQAARQRELSTQECKRLLDEMAAAGTLWLLLTGGEIMVRRDFEELYLYARNLGFVISIYTNATMVTRQRAEFLSNYKPHLVEVTLYGATAETYETVTRVPGSFAKCMQGLALLAEYELDVVLKTVLLNINSHEFLAMKAVAEHYGWDFRYDGMIHPRLNGDRFPTTLRLTPEELIAIEKLDPQRVEEWQDYCNGFLGYQMKGGEKTFTCGAANKSGHVDAYGMVSPCMITRTRAVDWRATNFMDVWDGYLAEVRETRNTEATACHSCEMSLVCTNCPGWSTLERNSLENRPIDWVCDSTKARVSAFAENADRWINNAICLEVR</sequence>
<evidence type="ECO:0000259" key="7">
    <source>
        <dbReference type="PROSITE" id="PS51918"/>
    </source>
</evidence>
<dbReference type="Pfam" id="PF04055">
    <property type="entry name" value="Radical_SAM"/>
    <property type="match status" value="1"/>
</dbReference>
<dbReference type="AlphaFoldDB" id="A0A0P6YJS5"/>
<evidence type="ECO:0000256" key="5">
    <source>
        <dbReference type="ARBA" id="ARBA00023004"/>
    </source>
</evidence>
<keyword evidence="9" id="KW-1185">Reference proteome</keyword>
<dbReference type="RefSeq" id="WP_054535711.1">
    <property type="nucleotide sequence ID" value="NZ_LGKP01000025.1"/>
</dbReference>
<dbReference type="Gene3D" id="3.20.20.70">
    <property type="entry name" value="Aldolase class I"/>
    <property type="match status" value="1"/>
</dbReference>
<dbReference type="Proteomes" id="UP000050277">
    <property type="component" value="Unassembled WGS sequence"/>
</dbReference>
<dbReference type="GO" id="GO:0046872">
    <property type="term" value="F:metal ion binding"/>
    <property type="evidence" value="ECO:0007669"/>
    <property type="project" value="UniProtKB-KW"/>
</dbReference>
<dbReference type="EMBL" id="LGKP01000025">
    <property type="protein sequence ID" value="KPL85405.1"/>
    <property type="molecule type" value="Genomic_DNA"/>
</dbReference>
<dbReference type="SFLD" id="SFLDG01067">
    <property type="entry name" value="SPASM/twitch_domain_containing"/>
    <property type="match status" value="1"/>
</dbReference>
<dbReference type="GO" id="GO:0051539">
    <property type="term" value="F:4 iron, 4 sulfur cluster binding"/>
    <property type="evidence" value="ECO:0007669"/>
    <property type="project" value="UniProtKB-KW"/>
</dbReference>
<keyword evidence="5" id="KW-0408">Iron</keyword>
<name>A0A0P6YJS5_9CHLR</name>
<dbReference type="InterPro" id="IPR050377">
    <property type="entry name" value="Radical_SAM_PqqE_MftC-like"/>
</dbReference>
<evidence type="ECO:0000256" key="3">
    <source>
        <dbReference type="ARBA" id="ARBA00022691"/>
    </source>
</evidence>
<comment type="cofactor">
    <cofactor evidence="1">
        <name>[4Fe-4S] cluster</name>
        <dbReference type="ChEBI" id="CHEBI:49883"/>
    </cofactor>
</comment>
<organism evidence="8 9">
    <name type="scientific">Herpetosiphon geysericola</name>
    <dbReference type="NCBI Taxonomy" id="70996"/>
    <lineage>
        <taxon>Bacteria</taxon>
        <taxon>Bacillati</taxon>
        <taxon>Chloroflexota</taxon>
        <taxon>Chloroflexia</taxon>
        <taxon>Herpetosiphonales</taxon>
        <taxon>Herpetosiphonaceae</taxon>
        <taxon>Herpetosiphon</taxon>
    </lineage>
</organism>
<dbReference type="GO" id="GO:0003824">
    <property type="term" value="F:catalytic activity"/>
    <property type="evidence" value="ECO:0007669"/>
    <property type="project" value="InterPro"/>
</dbReference>
<dbReference type="STRING" id="70996.SE18_17320"/>
<dbReference type="PIRSF" id="PIRSF037420">
    <property type="entry name" value="PQQ_syn_pqqE"/>
    <property type="match status" value="1"/>
</dbReference>
<gene>
    <name evidence="8" type="ORF">SE18_17320</name>
</gene>
<dbReference type="InterPro" id="IPR017200">
    <property type="entry name" value="PqqE-like"/>
</dbReference>
<dbReference type="PANTHER" id="PTHR11228">
    <property type="entry name" value="RADICAL SAM DOMAIN PROTEIN"/>
    <property type="match status" value="1"/>
</dbReference>
<reference evidence="8 9" key="1">
    <citation type="submission" date="2015-07" db="EMBL/GenBank/DDBJ databases">
        <title>Whole genome sequence of Herpetosiphon geysericola DSM 7119.</title>
        <authorList>
            <person name="Hemp J."/>
            <person name="Ward L.M."/>
            <person name="Pace L.A."/>
            <person name="Fischer W.W."/>
        </authorList>
    </citation>
    <scope>NUCLEOTIDE SEQUENCE [LARGE SCALE GENOMIC DNA]</scope>
    <source>
        <strain evidence="8 9">DSM 7119</strain>
    </source>
</reference>
<evidence type="ECO:0000256" key="2">
    <source>
        <dbReference type="ARBA" id="ARBA00022485"/>
    </source>
</evidence>
<dbReference type="PROSITE" id="PS51918">
    <property type="entry name" value="RADICAL_SAM"/>
    <property type="match status" value="1"/>
</dbReference>
<dbReference type="InterPro" id="IPR058240">
    <property type="entry name" value="rSAM_sf"/>
</dbReference>
<evidence type="ECO:0000256" key="6">
    <source>
        <dbReference type="ARBA" id="ARBA00023014"/>
    </source>
</evidence>
<proteinExistence type="predicted"/>
<dbReference type="SFLD" id="SFLDG01386">
    <property type="entry name" value="main_SPASM_domain-containing"/>
    <property type="match status" value="1"/>
</dbReference>
<keyword evidence="3" id="KW-0949">S-adenosyl-L-methionine</keyword>
<dbReference type="PANTHER" id="PTHR11228:SF7">
    <property type="entry name" value="PQQA PEPTIDE CYCLASE"/>
    <property type="match status" value="1"/>
</dbReference>
<dbReference type="InterPro" id="IPR013785">
    <property type="entry name" value="Aldolase_TIM"/>
</dbReference>
<keyword evidence="4" id="KW-0479">Metal-binding</keyword>
<accession>A0A0P6YJS5</accession>